<keyword evidence="1" id="KW-1133">Transmembrane helix</keyword>
<protein>
    <submittedName>
        <fullName evidence="2">Uncharacterized protein</fullName>
    </submittedName>
</protein>
<feature type="transmembrane region" description="Helical" evidence="1">
    <location>
        <begin position="7"/>
        <end position="37"/>
    </location>
</feature>
<name>A0A556SWX4_9GAMM</name>
<proteinExistence type="predicted"/>
<sequence length="81" mass="9400">MKYRKYLALLFLCIAMPLLLFLIILITSLISSILFYFNTNQFVINTEDIYIACKIAPLGIPTGICLWYLECRRLGIKMFGK</sequence>
<gene>
    <name evidence="2" type="ORF">FPQ15_02270</name>
</gene>
<dbReference type="AlphaFoldDB" id="A0A556SWX4"/>
<reference evidence="2 3" key="1">
    <citation type="submission" date="2019-07" db="EMBL/GenBank/DDBJ databases">
        <title>Gilliamella genomes.</title>
        <authorList>
            <person name="Zheng H."/>
        </authorList>
    </citation>
    <scope>NUCLEOTIDE SEQUENCE [LARGE SCALE GENOMIC DNA]</scope>
    <source>
        <strain evidence="2 3">W8127</strain>
    </source>
</reference>
<comment type="caution">
    <text evidence="2">The sequence shown here is derived from an EMBL/GenBank/DDBJ whole genome shotgun (WGS) entry which is preliminary data.</text>
</comment>
<dbReference type="RefSeq" id="WP_086327749.1">
    <property type="nucleotide sequence ID" value="NZ_CAMLAP010000001.1"/>
</dbReference>
<feature type="transmembrane region" description="Helical" evidence="1">
    <location>
        <begin position="49"/>
        <end position="69"/>
    </location>
</feature>
<keyword evidence="1" id="KW-0472">Membrane</keyword>
<dbReference type="Proteomes" id="UP000319483">
    <property type="component" value="Unassembled WGS sequence"/>
</dbReference>
<evidence type="ECO:0000313" key="2">
    <source>
        <dbReference type="EMBL" id="TSK05645.1"/>
    </source>
</evidence>
<evidence type="ECO:0000256" key="1">
    <source>
        <dbReference type="SAM" id="Phobius"/>
    </source>
</evidence>
<organism evidence="2 3">
    <name type="scientific">Gilliamella apicola</name>
    <dbReference type="NCBI Taxonomy" id="1196095"/>
    <lineage>
        <taxon>Bacteria</taxon>
        <taxon>Pseudomonadati</taxon>
        <taxon>Pseudomonadota</taxon>
        <taxon>Gammaproteobacteria</taxon>
        <taxon>Orbales</taxon>
        <taxon>Orbaceae</taxon>
        <taxon>Gilliamella</taxon>
    </lineage>
</organism>
<dbReference type="EMBL" id="VMHM01000002">
    <property type="protein sequence ID" value="TSK05645.1"/>
    <property type="molecule type" value="Genomic_DNA"/>
</dbReference>
<keyword evidence="1" id="KW-0812">Transmembrane</keyword>
<evidence type="ECO:0000313" key="3">
    <source>
        <dbReference type="Proteomes" id="UP000319483"/>
    </source>
</evidence>
<accession>A0A556SWX4</accession>